<gene>
    <name evidence="2" type="ORF">ADUPG1_012382</name>
</gene>
<feature type="compositionally biased region" description="Basic and acidic residues" evidence="1">
    <location>
        <begin position="36"/>
        <end position="52"/>
    </location>
</feature>
<feature type="compositionally biased region" description="Polar residues" evidence="1">
    <location>
        <begin position="564"/>
        <end position="575"/>
    </location>
</feature>
<feature type="compositionally biased region" description="Low complexity" evidence="1">
    <location>
        <begin position="540"/>
        <end position="550"/>
    </location>
</feature>
<dbReference type="EMBL" id="BQXS01012454">
    <property type="protein sequence ID" value="GKT23291.1"/>
    <property type="molecule type" value="Genomic_DNA"/>
</dbReference>
<accession>A0ABQ5K016</accession>
<sequence length="794" mass="86212">MDRQTRSHRGPTSCPFCFTSRSFILEVSKSVRGRVKKSDDIKGISKGNKGDFGKSGSKSLKDKRSREIALVQPHSRPIMTLPMKHHSRRDLEKTVDAANAAVAVLAGKGSIKHKDEGKRYDRAYGGYDQYYPSSYGPYPSVSGHPHQSSHSDSFSHSDPTLIQTPLSSHHDSPSHDSMSMHSSTAHSTSVHPASGGSVGAIEPGMIHSTVMSQPLPSPSIVSEEPARIQARGICQLLRHTCVYFVLYVCFIMWHPQPRQRISAAEWKWVRRLVCDVCHVDLADDVLKHINKNIRARGPLRGSRLTEVFRVAAACATHPDNVEIVRVYLLKIGEAHGTNIVVQDEMCESVRTLLSKLKEQDVVKMEAWVNDAKDKMKSGNGDKKGLGGFIPRMGVYVQGHDMKMEMDGMDKKGVDGSSIGGHDMKMEMDGMDKKGVDGSSIGGSVHSMHLLPGLDHQGFGGSIPHDISRHFLSHQMSNPSSQENKKATVAAATAAAKVASALLRDKKQQHEPPSVLPYPSLPADFGYGGHPALPKPHEAYSDMSSHMSSHMSDVKTEDEVAPQMLHSSHPSRTGSPSVPYPSISAGPDSVVSSANPSSSHLPDIVDSFRSCGDSMMTPHATLPHPHMHALPSSSSPSPSPSHINSLGTLTMPHPVHHKGLLDGTMHHHGIHGVVGSGTPSGSVPGQYGDSGDGRTMEQTLSWVHHHPLPPHHAPMHSFNVPFSPSSSVGSFEQAYDHGKDEEEEGHHNDECHIEAPELQHAMRAEMGEMGDLGMEGMEGMEGLEGLEGLEGWDMR</sequence>
<evidence type="ECO:0000256" key="1">
    <source>
        <dbReference type="SAM" id="MobiDB-lite"/>
    </source>
</evidence>
<keyword evidence="3" id="KW-1185">Reference proteome</keyword>
<evidence type="ECO:0000313" key="2">
    <source>
        <dbReference type="EMBL" id="GKT23291.1"/>
    </source>
</evidence>
<feature type="compositionally biased region" description="Low complexity" evidence="1">
    <location>
        <begin position="175"/>
        <end position="194"/>
    </location>
</feature>
<protein>
    <submittedName>
        <fullName evidence="2">Uncharacterized protein</fullName>
    </submittedName>
</protein>
<evidence type="ECO:0000313" key="3">
    <source>
        <dbReference type="Proteomes" id="UP001057375"/>
    </source>
</evidence>
<proteinExistence type="predicted"/>
<comment type="caution">
    <text evidence="2">The sequence shown here is derived from an EMBL/GenBank/DDBJ whole genome shotgun (WGS) entry which is preliminary data.</text>
</comment>
<feature type="compositionally biased region" description="Low complexity" evidence="1">
    <location>
        <begin position="588"/>
        <end position="598"/>
    </location>
</feature>
<organism evidence="2 3">
    <name type="scientific">Aduncisulcus paluster</name>
    <dbReference type="NCBI Taxonomy" id="2918883"/>
    <lineage>
        <taxon>Eukaryota</taxon>
        <taxon>Metamonada</taxon>
        <taxon>Carpediemonas-like organisms</taxon>
        <taxon>Aduncisulcus</taxon>
    </lineage>
</organism>
<feature type="region of interest" description="Disordered" evidence="1">
    <location>
        <begin position="35"/>
        <end position="64"/>
    </location>
</feature>
<dbReference type="Proteomes" id="UP001057375">
    <property type="component" value="Unassembled WGS sequence"/>
</dbReference>
<reference evidence="2" key="1">
    <citation type="submission" date="2022-03" db="EMBL/GenBank/DDBJ databases">
        <title>Draft genome sequence of Aduncisulcus paluster, a free-living microaerophilic Fornicata.</title>
        <authorList>
            <person name="Yuyama I."/>
            <person name="Kume K."/>
            <person name="Tamura T."/>
            <person name="Inagaki Y."/>
            <person name="Hashimoto T."/>
        </authorList>
    </citation>
    <scope>NUCLEOTIDE SEQUENCE</scope>
    <source>
        <strain evidence="2">NY0171</strain>
    </source>
</reference>
<feature type="region of interest" description="Disordered" evidence="1">
    <location>
        <begin position="136"/>
        <end position="198"/>
    </location>
</feature>
<name>A0ABQ5K016_9EUKA</name>
<feature type="region of interest" description="Disordered" evidence="1">
    <location>
        <begin position="614"/>
        <end position="641"/>
    </location>
</feature>
<feature type="region of interest" description="Disordered" evidence="1">
    <location>
        <begin position="526"/>
        <end position="599"/>
    </location>
</feature>
<feature type="compositionally biased region" description="Low complexity" evidence="1">
    <location>
        <begin position="136"/>
        <end position="159"/>
    </location>
</feature>